<dbReference type="SUPFAM" id="SSF46565">
    <property type="entry name" value="Chaperone J-domain"/>
    <property type="match status" value="1"/>
</dbReference>
<dbReference type="AlphaFoldDB" id="A0A812S0D6"/>
<comment type="caution">
    <text evidence="3">The sequence shown here is derived from an EMBL/GenBank/DDBJ whole genome shotgun (WGS) entry which is preliminary data.</text>
</comment>
<name>A0A812S0D6_9DINO</name>
<dbReference type="CDD" id="cd06257">
    <property type="entry name" value="DnaJ"/>
    <property type="match status" value="1"/>
</dbReference>
<dbReference type="Gene3D" id="1.10.287.110">
    <property type="entry name" value="DnaJ domain"/>
    <property type="match status" value="1"/>
</dbReference>
<feature type="region of interest" description="Disordered" evidence="1">
    <location>
        <begin position="87"/>
        <end position="133"/>
    </location>
</feature>
<dbReference type="InterPro" id="IPR001623">
    <property type="entry name" value="DnaJ_domain"/>
</dbReference>
<dbReference type="Pfam" id="PF00226">
    <property type="entry name" value="DnaJ"/>
    <property type="match status" value="1"/>
</dbReference>
<dbReference type="InterPro" id="IPR050817">
    <property type="entry name" value="DjlA_DnaK_co-chaperone"/>
</dbReference>
<feature type="compositionally biased region" description="Basic and acidic residues" evidence="1">
    <location>
        <begin position="208"/>
        <end position="219"/>
    </location>
</feature>
<feature type="compositionally biased region" description="Low complexity" evidence="1">
    <location>
        <begin position="87"/>
        <end position="100"/>
    </location>
</feature>
<dbReference type="PRINTS" id="PR00625">
    <property type="entry name" value="JDOMAIN"/>
</dbReference>
<evidence type="ECO:0000313" key="4">
    <source>
        <dbReference type="Proteomes" id="UP000601435"/>
    </source>
</evidence>
<dbReference type="EMBL" id="CAJNJA010020288">
    <property type="protein sequence ID" value="CAE7457591.1"/>
    <property type="molecule type" value="Genomic_DNA"/>
</dbReference>
<accession>A0A812S0D6</accession>
<feature type="region of interest" description="Disordered" evidence="1">
    <location>
        <begin position="455"/>
        <end position="501"/>
    </location>
</feature>
<keyword evidence="4" id="KW-1185">Reference proteome</keyword>
<evidence type="ECO:0000256" key="1">
    <source>
        <dbReference type="SAM" id="MobiDB-lite"/>
    </source>
</evidence>
<reference evidence="3" key="1">
    <citation type="submission" date="2021-02" db="EMBL/GenBank/DDBJ databases">
        <authorList>
            <person name="Dougan E. K."/>
            <person name="Rhodes N."/>
            <person name="Thang M."/>
            <person name="Chan C."/>
        </authorList>
    </citation>
    <scope>NUCLEOTIDE SEQUENCE</scope>
</reference>
<feature type="compositionally biased region" description="Low complexity" evidence="1">
    <location>
        <begin position="478"/>
        <end position="492"/>
    </location>
</feature>
<organism evidence="3 4">
    <name type="scientific">Symbiodinium necroappetens</name>
    <dbReference type="NCBI Taxonomy" id="1628268"/>
    <lineage>
        <taxon>Eukaryota</taxon>
        <taxon>Sar</taxon>
        <taxon>Alveolata</taxon>
        <taxon>Dinophyceae</taxon>
        <taxon>Suessiales</taxon>
        <taxon>Symbiodiniaceae</taxon>
        <taxon>Symbiodinium</taxon>
    </lineage>
</organism>
<gene>
    <name evidence="3" type="primary">DNAJ1</name>
    <name evidence="3" type="ORF">SNEC2469_LOCUS12756</name>
</gene>
<dbReference type="PROSITE" id="PS50076">
    <property type="entry name" value="DNAJ_2"/>
    <property type="match status" value="1"/>
</dbReference>
<dbReference type="Proteomes" id="UP000601435">
    <property type="component" value="Unassembled WGS sequence"/>
</dbReference>
<dbReference type="InterPro" id="IPR018253">
    <property type="entry name" value="DnaJ_domain_CS"/>
</dbReference>
<protein>
    <submittedName>
        <fullName evidence="3">DNAJ1 protein</fullName>
    </submittedName>
</protein>
<sequence>MTEPDESESCYEILGVDPGASSSEIRQAYRKLALAKHPDRGGDPEEFARLSKAYEVLSNAKSRANYDKTGRTSKLTAEEEFIEAFRSSAAEAAPQESARPPARRPRPENNRSGGVHSFSANVGTGSRSQAKDTAVTGDALASAVHGALGASFSPGARVRVVGLEKQQTLNSATGTLVKLHNDRWQVRLDGDLGDKLLKSKNLILEENRDIPEAKPKEKQSGYPTRVSVEESEPPRRSSFNRPSPDFLRVDSGMAIDIAGSWSSWKPQRMTMEPKRRCHKFQVQLPSSSSESFQLFVPGDGLGRCIHPDRADAHPHEFHRLTGPDDNSKGYSWTIGKHPNDKAVAGARYEVILIYAANGKPDRVDWVHLNPRTTTAPKAPFPARSGSNANKAYGGMTVAGFLQAAKPDWSAKEVTSVCEKLSKITVVDLPSLLRALQSEGSSGVNQRLKTAGEKAFTDQTARALRQHAKKVSDEETARVARASAPPERAAPSPQTSASLPPLPTQEYRVVHEFAYVRQDPSLHSPLCGKKDQGETVHACEETFDGWIKLYGQPGYIIKDMAGKQGIGKILSAVGKQPSLVLPEQQATSTPLVFEVVYKPLVAVRTAPSKSRPIQGTRKLGEQVRADAQGYGGWIKVCAEDGGGWMLTADPDLGQLLSCKMLEQRQQQVKALHRAAAAGDAAALGDALHVAKRAGLGGEAISSAERELRQIREREAVRKDLLQRASTAKADGKDTKLRNCIEEADQMGFAQEKRAMQEALDNLLVTKAETQKEHDVLLDNLAAAAASGDVAQIKVARNAAKEGGVPMKEIARVFALHNSQAGA</sequence>
<evidence type="ECO:0000259" key="2">
    <source>
        <dbReference type="PROSITE" id="PS50076"/>
    </source>
</evidence>
<dbReference type="PANTHER" id="PTHR24074">
    <property type="entry name" value="CO-CHAPERONE PROTEIN DJLA"/>
    <property type="match status" value="1"/>
</dbReference>
<proteinExistence type="predicted"/>
<feature type="compositionally biased region" description="Polar residues" evidence="1">
    <location>
        <begin position="118"/>
        <end position="128"/>
    </location>
</feature>
<feature type="region of interest" description="Disordered" evidence="1">
    <location>
        <begin position="208"/>
        <end position="245"/>
    </location>
</feature>
<dbReference type="SMART" id="SM00271">
    <property type="entry name" value="DnaJ"/>
    <property type="match status" value="1"/>
</dbReference>
<evidence type="ECO:0000313" key="3">
    <source>
        <dbReference type="EMBL" id="CAE7457591.1"/>
    </source>
</evidence>
<dbReference type="InterPro" id="IPR036869">
    <property type="entry name" value="J_dom_sf"/>
</dbReference>
<dbReference type="OrthoDB" id="445556at2759"/>
<dbReference type="PROSITE" id="PS00636">
    <property type="entry name" value="DNAJ_1"/>
    <property type="match status" value="1"/>
</dbReference>
<feature type="domain" description="J" evidence="2">
    <location>
        <begin position="9"/>
        <end position="70"/>
    </location>
</feature>